<dbReference type="Gramene" id="PRQ35411">
    <property type="protein sequence ID" value="PRQ35411"/>
    <property type="gene ID" value="RchiOBHm_Chr5g0079741"/>
</dbReference>
<feature type="compositionally biased region" description="Basic residues" evidence="1">
    <location>
        <begin position="33"/>
        <end position="43"/>
    </location>
</feature>
<gene>
    <name evidence="2" type="ORF">RchiOBHm_Chr5g0079741</name>
</gene>
<protein>
    <submittedName>
        <fullName evidence="2">Uncharacterized protein</fullName>
    </submittedName>
</protein>
<evidence type="ECO:0000313" key="2">
    <source>
        <dbReference type="EMBL" id="PRQ35411.1"/>
    </source>
</evidence>
<keyword evidence="3" id="KW-1185">Reference proteome</keyword>
<comment type="caution">
    <text evidence="2">The sequence shown here is derived from an EMBL/GenBank/DDBJ whole genome shotgun (WGS) entry which is preliminary data.</text>
</comment>
<sequence>MSSSLSGSSHSSRPNEDQGHAQLHALEGERQRRNNRQRERRRLLSSSQLEESLARRRANYQRLQQMEPTSVLNQVEAMAGNLLSACSETQTSSTYCIRVLHNFLSTFMNKNNILYM</sequence>
<reference evidence="2 3" key="1">
    <citation type="journal article" date="2018" name="Nat. Genet.">
        <title>The Rosa genome provides new insights in the design of modern roses.</title>
        <authorList>
            <person name="Bendahmane M."/>
        </authorList>
    </citation>
    <scope>NUCLEOTIDE SEQUENCE [LARGE SCALE GENOMIC DNA]</scope>
    <source>
        <strain evidence="3">cv. Old Blush</strain>
    </source>
</reference>
<dbReference type="AlphaFoldDB" id="A0A2P6QML1"/>
<evidence type="ECO:0000256" key="1">
    <source>
        <dbReference type="SAM" id="MobiDB-lite"/>
    </source>
</evidence>
<organism evidence="2 3">
    <name type="scientific">Rosa chinensis</name>
    <name type="common">China rose</name>
    <dbReference type="NCBI Taxonomy" id="74649"/>
    <lineage>
        <taxon>Eukaryota</taxon>
        <taxon>Viridiplantae</taxon>
        <taxon>Streptophyta</taxon>
        <taxon>Embryophyta</taxon>
        <taxon>Tracheophyta</taxon>
        <taxon>Spermatophyta</taxon>
        <taxon>Magnoliopsida</taxon>
        <taxon>eudicotyledons</taxon>
        <taxon>Gunneridae</taxon>
        <taxon>Pentapetalae</taxon>
        <taxon>rosids</taxon>
        <taxon>fabids</taxon>
        <taxon>Rosales</taxon>
        <taxon>Rosaceae</taxon>
        <taxon>Rosoideae</taxon>
        <taxon>Rosoideae incertae sedis</taxon>
        <taxon>Rosa</taxon>
    </lineage>
</organism>
<feature type="compositionally biased region" description="Low complexity" evidence="1">
    <location>
        <begin position="1"/>
        <end position="12"/>
    </location>
</feature>
<proteinExistence type="predicted"/>
<feature type="region of interest" description="Disordered" evidence="1">
    <location>
        <begin position="1"/>
        <end position="51"/>
    </location>
</feature>
<accession>A0A2P6QML1</accession>
<name>A0A2P6QML1_ROSCH</name>
<evidence type="ECO:0000313" key="3">
    <source>
        <dbReference type="Proteomes" id="UP000238479"/>
    </source>
</evidence>
<dbReference type="Proteomes" id="UP000238479">
    <property type="component" value="Chromosome 5"/>
</dbReference>
<dbReference type="EMBL" id="PDCK01000043">
    <property type="protein sequence ID" value="PRQ35411.1"/>
    <property type="molecule type" value="Genomic_DNA"/>
</dbReference>